<dbReference type="EMBL" id="BX284606">
    <property type="protein sequence ID" value="VVC12413.1"/>
    <property type="molecule type" value="Genomic_DNA"/>
</dbReference>
<evidence type="ECO:0000313" key="2">
    <source>
        <dbReference type="Proteomes" id="UP000001940"/>
    </source>
</evidence>
<keyword evidence="2" id="KW-1185">Reference proteome</keyword>
<protein>
    <submittedName>
        <fullName evidence="1">Uncharacterized protein</fullName>
    </submittedName>
</protein>
<evidence type="ECO:0000313" key="1">
    <source>
        <dbReference type="EMBL" id="VVC12413.1"/>
    </source>
</evidence>
<dbReference type="WormBase" id="ZK380.6">
    <property type="protein sequence ID" value="CE53567"/>
    <property type="gene ID" value="WBGene00304812"/>
</dbReference>
<sequence length="26" mass="2881">MAQCLCALLAITRSQVRPPPPRSFQP</sequence>
<proteinExistence type="predicted"/>
<reference evidence="1 2" key="1">
    <citation type="journal article" date="1998" name="Science">
        <title>Genome sequence of the nematode C. elegans: a platform for investigating biology.</title>
        <authorList>
            <consortium name="The C. elegans sequencing consortium"/>
            <person name="Sulson J.E."/>
            <person name="Waterston R."/>
        </authorList>
    </citation>
    <scope>NUCLEOTIDE SEQUENCE [LARGE SCALE GENOMIC DNA]</scope>
    <source>
        <strain evidence="1 2">Bristol N2</strain>
    </source>
</reference>
<organism evidence="1 2">
    <name type="scientific">Caenorhabditis elegans</name>
    <dbReference type="NCBI Taxonomy" id="6239"/>
    <lineage>
        <taxon>Eukaryota</taxon>
        <taxon>Metazoa</taxon>
        <taxon>Ecdysozoa</taxon>
        <taxon>Nematoda</taxon>
        <taxon>Chromadorea</taxon>
        <taxon>Rhabditida</taxon>
        <taxon>Rhabditina</taxon>
        <taxon>Rhabditomorpha</taxon>
        <taxon>Rhabditoidea</taxon>
        <taxon>Rhabditidae</taxon>
        <taxon>Peloderinae</taxon>
        <taxon>Caenorhabditis</taxon>
    </lineage>
</organism>
<dbReference type="AGR" id="WB:WBGene00304812"/>
<dbReference type="InParanoid" id="A0A5E4M2R3"/>
<accession>A0A5E4M2R3</accession>
<dbReference type="AlphaFoldDB" id="A0A5E4M2R3"/>
<evidence type="ECO:0000313" key="3">
    <source>
        <dbReference type="WormBase" id="ZK380.6"/>
    </source>
</evidence>
<dbReference type="Proteomes" id="UP000001940">
    <property type="component" value="Chromosome X"/>
</dbReference>
<name>A0A5E4M2R3_CAEEL</name>
<gene>
    <name evidence="1" type="ORF">CELE_ZK380.6</name>
    <name evidence="1 3" type="ORF">ZK380.6</name>
</gene>